<dbReference type="RefSeq" id="WP_143318241.1">
    <property type="nucleotide sequence ID" value="NZ_JACSRA010000009.1"/>
</dbReference>
<sequence>MKEYVYDNTFEGLFTAIFYAYSFKEDSIITKSKDYIPSFLNEIINIKTEYDKFERVYKSIIEKLSDDVLRNIYYLYLSDISESDSLSLKYLRLCYSIGVNINLAKNNDIIISVDKYVRKVTHEAHRFTGFVRFKEVGPLSFYASIEPDHNILPLILSHFTRRFSDQNFIIHDLKRELAIVYNKDSAVITELKKENSKILVSSNNDDEFEALWKTFYKAVNIKERKNHRLRNQHMPKRYWDHLTELI</sequence>
<dbReference type="Proteomes" id="UP000627781">
    <property type="component" value="Unassembled WGS sequence"/>
</dbReference>
<dbReference type="NCBIfam" id="TIGR03915">
    <property type="entry name" value="SAM_7_link_chp"/>
    <property type="match status" value="1"/>
</dbReference>
<protein>
    <submittedName>
        <fullName evidence="2">TIGR03915 family putative DNA repair protein</fullName>
    </submittedName>
</protein>
<dbReference type="EMBL" id="JACSRA010000009">
    <property type="protein sequence ID" value="MBD7911167.1"/>
    <property type="molecule type" value="Genomic_DNA"/>
</dbReference>
<feature type="domain" description="DUF4130" evidence="1">
    <location>
        <begin position="83"/>
        <end position="244"/>
    </location>
</feature>
<organism evidence="2 3">
    <name type="scientific">Clostridium cibarium</name>
    <dbReference type="NCBI Taxonomy" id="2762247"/>
    <lineage>
        <taxon>Bacteria</taxon>
        <taxon>Bacillati</taxon>
        <taxon>Bacillota</taxon>
        <taxon>Clostridia</taxon>
        <taxon>Eubacteriales</taxon>
        <taxon>Clostridiaceae</taxon>
        <taxon>Clostridium</taxon>
    </lineage>
</organism>
<proteinExistence type="predicted"/>
<dbReference type="InterPro" id="IPR025404">
    <property type="entry name" value="DUF4130"/>
</dbReference>
<comment type="caution">
    <text evidence="2">The sequence shown here is derived from an EMBL/GenBank/DDBJ whole genome shotgun (WGS) entry which is preliminary data.</text>
</comment>
<name>A0ABR8PSP9_9CLOT</name>
<evidence type="ECO:0000259" key="1">
    <source>
        <dbReference type="Pfam" id="PF13566"/>
    </source>
</evidence>
<reference evidence="2 3" key="1">
    <citation type="submission" date="2020-08" db="EMBL/GenBank/DDBJ databases">
        <title>A Genomic Blueprint of the Chicken Gut Microbiome.</title>
        <authorList>
            <person name="Gilroy R."/>
            <person name="Ravi A."/>
            <person name="Getino M."/>
            <person name="Pursley I."/>
            <person name="Horton D.L."/>
            <person name="Alikhan N.-F."/>
            <person name="Baker D."/>
            <person name="Gharbi K."/>
            <person name="Hall N."/>
            <person name="Watson M."/>
            <person name="Adriaenssens E.M."/>
            <person name="Foster-Nyarko E."/>
            <person name="Jarju S."/>
            <person name="Secka A."/>
            <person name="Antonio M."/>
            <person name="Oren A."/>
            <person name="Chaudhuri R."/>
            <person name="La Ragione R.M."/>
            <person name="Hildebrand F."/>
            <person name="Pallen M.J."/>
        </authorList>
    </citation>
    <scope>NUCLEOTIDE SEQUENCE [LARGE SCALE GENOMIC DNA]</scope>
    <source>
        <strain evidence="2 3">Sa3CVN1</strain>
    </source>
</reference>
<gene>
    <name evidence="2" type="ORF">H9661_07345</name>
</gene>
<dbReference type="InterPro" id="IPR023875">
    <property type="entry name" value="DNA_repair_put"/>
</dbReference>
<accession>A0ABR8PSP9</accession>
<dbReference type="Pfam" id="PF13566">
    <property type="entry name" value="DUF4130"/>
    <property type="match status" value="1"/>
</dbReference>
<keyword evidence="3" id="KW-1185">Reference proteome</keyword>
<evidence type="ECO:0000313" key="3">
    <source>
        <dbReference type="Proteomes" id="UP000627781"/>
    </source>
</evidence>
<evidence type="ECO:0000313" key="2">
    <source>
        <dbReference type="EMBL" id="MBD7911167.1"/>
    </source>
</evidence>